<dbReference type="GO" id="GO:0015128">
    <property type="term" value="F:gluconate transmembrane transporter activity"/>
    <property type="evidence" value="ECO:0007669"/>
    <property type="project" value="InterPro"/>
</dbReference>
<feature type="transmembrane region" description="Helical" evidence="1">
    <location>
        <begin position="178"/>
        <end position="198"/>
    </location>
</feature>
<dbReference type="AlphaFoldDB" id="A0AA90P9W9"/>
<reference evidence="2" key="1">
    <citation type="submission" date="2023-07" db="EMBL/GenBank/DDBJ databases">
        <title>Murine gut Bacillus species.</title>
        <authorList>
            <person name="Gutman E."/>
            <person name="Hashuel R."/>
            <person name="Litvak Y."/>
        </authorList>
    </citation>
    <scope>NUCLEOTIDE SEQUENCE</scope>
    <source>
        <strain evidence="2">RU283</strain>
    </source>
</reference>
<keyword evidence="1" id="KW-0472">Membrane</keyword>
<gene>
    <name evidence="2" type="ORF">Q8G35_28225</name>
</gene>
<dbReference type="Proteomes" id="UP001178277">
    <property type="component" value="Unassembled WGS sequence"/>
</dbReference>
<name>A0AA90P9W9_9BACI</name>
<sequence length="451" mass="47229">MAISFLGLIVGLGLLMYMTIKGINIIIAAVLCSVVVSITGKLNLMEALTTDYMGGFTGFFASWFLTFLLGAIFGKVMEDTKSANSIADWVQRRFGAKRAVFAVVTACALMTYGGVSVFIVAFSVYPIAVSLFKSANLPHRFIPGALVFGSISFTMTSPGSPEIQNLIPTEHFGTTPTAGGWVGVVIALLIMIGGGILLGRMVQKAVDRGETFSMDHIAESASNEVAATRLETEDDPNQGVSEKGLPNIIISIIPLISVVAVLNIVAKYIPTDQAVLVALFAGIVVGWALMYKNAIGTHWKALTIGAENALNAIANTCAVVGFGAVAAKVPAFTAIVDTLTNMPGLEYAGLAMAVTTIAAITGSASGGLGIALPILAPIYQAQGLDPGAMHRISSIASGGLDSLPHNGYVVTTIRAVCKETHQRAYKPVFVLSVVVPTAALALAVILYMFFY</sequence>
<dbReference type="GO" id="GO:0005886">
    <property type="term" value="C:plasma membrane"/>
    <property type="evidence" value="ECO:0007669"/>
    <property type="project" value="TreeGrafter"/>
</dbReference>
<keyword evidence="1" id="KW-1133">Transmembrane helix</keyword>
<dbReference type="InterPro" id="IPR003474">
    <property type="entry name" value="Glcn_transporter"/>
</dbReference>
<evidence type="ECO:0000256" key="1">
    <source>
        <dbReference type="SAM" id="Phobius"/>
    </source>
</evidence>
<dbReference type="PANTHER" id="PTHR30354:SF7">
    <property type="entry name" value="BLL7963 PROTEIN"/>
    <property type="match status" value="1"/>
</dbReference>
<accession>A0AA90P9W9</accession>
<evidence type="ECO:0000313" key="2">
    <source>
        <dbReference type="EMBL" id="MDP1422134.1"/>
    </source>
</evidence>
<protein>
    <submittedName>
        <fullName evidence="2">SLC13 family permease</fullName>
    </submittedName>
</protein>
<feature type="transmembrane region" description="Helical" evidence="1">
    <location>
        <begin position="52"/>
        <end position="73"/>
    </location>
</feature>
<feature type="transmembrane region" description="Helical" evidence="1">
    <location>
        <begin position="99"/>
        <end position="128"/>
    </location>
</feature>
<feature type="transmembrane region" description="Helical" evidence="1">
    <location>
        <begin position="248"/>
        <end position="268"/>
    </location>
</feature>
<dbReference type="EMBL" id="JAUUTP010000069">
    <property type="protein sequence ID" value="MDP1422134.1"/>
    <property type="molecule type" value="Genomic_DNA"/>
</dbReference>
<proteinExistence type="predicted"/>
<dbReference type="PANTHER" id="PTHR30354">
    <property type="entry name" value="GNT FAMILY GLUCONATE TRANSPORTER"/>
    <property type="match status" value="1"/>
</dbReference>
<comment type="caution">
    <text evidence="2">The sequence shown here is derived from an EMBL/GenBank/DDBJ whole genome shotgun (WGS) entry which is preliminary data.</text>
</comment>
<dbReference type="RefSeq" id="WP_305163105.1">
    <property type="nucleotide sequence ID" value="NZ_JAUUTP010000069.1"/>
</dbReference>
<feature type="transmembrane region" description="Helical" evidence="1">
    <location>
        <begin position="274"/>
        <end position="291"/>
    </location>
</feature>
<feature type="transmembrane region" description="Helical" evidence="1">
    <location>
        <begin position="347"/>
        <end position="372"/>
    </location>
</feature>
<organism evidence="2 3">
    <name type="scientific">Peribacillus simplex</name>
    <dbReference type="NCBI Taxonomy" id="1478"/>
    <lineage>
        <taxon>Bacteria</taxon>
        <taxon>Bacillati</taxon>
        <taxon>Bacillota</taxon>
        <taxon>Bacilli</taxon>
        <taxon>Bacillales</taxon>
        <taxon>Bacillaceae</taxon>
        <taxon>Peribacillus</taxon>
    </lineage>
</organism>
<dbReference type="Pfam" id="PF02447">
    <property type="entry name" value="GntP_permease"/>
    <property type="match status" value="1"/>
</dbReference>
<feature type="transmembrane region" description="Helical" evidence="1">
    <location>
        <begin position="428"/>
        <end position="450"/>
    </location>
</feature>
<feature type="transmembrane region" description="Helical" evidence="1">
    <location>
        <begin position="312"/>
        <end position="335"/>
    </location>
</feature>
<evidence type="ECO:0000313" key="3">
    <source>
        <dbReference type="Proteomes" id="UP001178277"/>
    </source>
</evidence>
<keyword evidence="1" id="KW-0812">Transmembrane</keyword>